<dbReference type="PANTHER" id="PTHR12753:SF0">
    <property type="entry name" value="ALPHA N-TERMINAL PROTEIN METHYLTRANSFERASE 1"/>
    <property type="match status" value="1"/>
</dbReference>
<evidence type="ECO:0000256" key="2">
    <source>
        <dbReference type="ARBA" id="ARBA00022603"/>
    </source>
</evidence>
<dbReference type="Proteomes" id="UP000053611">
    <property type="component" value="Unassembled WGS sequence"/>
</dbReference>
<evidence type="ECO:0000313" key="13">
    <source>
        <dbReference type="Proteomes" id="UP000053611"/>
    </source>
</evidence>
<keyword evidence="13" id="KW-1185">Reference proteome</keyword>
<dbReference type="InterPro" id="IPR008576">
    <property type="entry name" value="MeTrfase_NTM1"/>
</dbReference>
<dbReference type="AlphaFoldDB" id="A0A0J0XVE3"/>
<gene>
    <name evidence="12" type="ORF">CC85DRAFT_255972</name>
</gene>
<dbReference type="EC" id="2.1.1.244" evidence="5"/>
<keyword evidence="2" id="KW-0489">Methyltransferase</keyword>
<name>A0A0J0XVE3_9TREE</name>
<dbReference type="PANTHER" id="PTHR12753">
    <property type="entry name" value="AD-003 - RELATED"/>
    <property type="match status" value="1"/>
</dbReference>
<evidence type="ECO:0000256" key="7">
    <source>
        <dbReference type="ARBA" id="ARBA00043129"/>
    </source>
</evidence>
<evidence type="ECO:0000256" key="4">
    <source>
        <dbReference type="ARBA" id="ARBA00022691"/>
    </source>
</evidence>
<evidence type="ECO:0000256" key="5">
    <source>
        <dbReference type="ARBA" id="ARBA00039112"/>
    </source>
</evidence>
<dbReference type="GO" id="GO:0005737">
    <property type="term" value="C:cytoplasm"/>
    <property type="evidence" value="ECO:0007669"/>
    <property type="project" value="TreeGrafter"/>
</dbReference>
<dbReference type="OrthoDB" id="1298661at2759"/>
<dbReference type="Gene3D" id="3.40.50.150">
    <property type="entry name" value="Vaccinia Virus protein VP39"/>
    <property type="match status" value="1"/>
</dbReference>
<comment type="catalytic activity">
    <reaction evidence="8">
        <text>N-terminal L-seryl-L-prolyl-L-lysyl-[protein] + 3 S-adenosyl-L-methionine = N-terminal N,N,N-trimethyl-L-seryl-L-prolyl-L-lysyl-[protein] + 3 S-adenosyl-L-homocysteine + 3 H(+)</text>
        <dbReference type="Rhea" id="RHEA:54724"/>
        <dbReference type="Rhea" id="RHEA-COMP:13789"/>
        <dbReference type="Rhea" id="RHEA-COMP:13973"/>
        <dbReference type="ChEBI" id="CHEBI:15378"/>
        <dbReference type="ChEBI" id="CHEBI:57856"/>
        <dbReference type="ChEBI" id="CHEBI:59789"/>
        <dbReference type="ChEBI" id="CHEBI:138061"/>
        <dbReference type="ChEBI" id="CHEBI:138317"/>
        <dbReference type="EC" id="2.1.1.244"/>
    </reaction>
</comment>
<keyword evidence="3" id="KW-0808">Transferase</keyword>
<evidence type="ECO:0000256" key="10">
    <source>
        <dbReference type="ARBA" id="ARBA00048167"/>
    </source>
</evidence>
<organism evidence="12 13">
    <name type="scientific">Cutaneotrichosporon oleaginosum</name>
    <dbReference type="NCBI Taxonomy" id="879819"/>
    <lineage>
        <taxon>Eukaryota</taxon>
        <taxon>Fungi</taxon>
        <taxon>Dikarya</taxon>
        <taxon>Basidiomycota</taxon>
        <taxon>Agaricomycotina</taxon>
        <taxon>Tremellomycetes</taxon>
        <taxon>Trichosporonales</taxon>
        <taxon>Trichosporonaceae</taxon>
        <taxon>Cutaneotrichosporon</taxon>
    </lineage>
</organism>
<evidence type="ECO:0000256" key="3">
    <source>
        <dbReference type="ARBA" id="ARBA00022679"/>
    </source>
</evidence>
<comment type="similarity">
    <text evidence="1">Belongs to the methyltransferase superfamily. NTM1 family.</text>
</comment>
<evidence type="ECO:0000256" key="1">
    <source>
        <dbReference type="ARBA" id="ARBA00009059"/>
    </source>
</evidence>
<comment type="catalytic activity">
    <reaction evidence="9">
        <text>N-terminal L-prolyl-L-prolyl-L-lysyl-[protein] + 2 S-adenosyl-L-methionine = N-terminal N,N-dimethyl-L-prolyl-L-prolyl-L-lysyl-[protein] + 2 S-adenosyl-L-homocysteine + 2 H(+)</text>
        <dbReference type="Rhea" id="RHEA:54736"/>
        <dbReference type="Rhea" id="RHEA-COMP:13787"/>
        <dbReference type="Rhea" id="RHEA-COMP:13974"/>
        <dbReference type="ChEBI" id="CHEBI:15378"/>
        <dbReference type="ChEBI" id="CHEBI:57856"/>
        <dbReference type="ChEBI" id="CHEBI:59789"/>
        <dbReference type="ChEBI" id="CHEBI:138059"/>
        <dbReference type="ChEBI" id="CHEBI:138318"/>
        <dbReference type="EC" id="2.1.1.244"/>
    </reaction>
</comment>
<accession>A0A0J0XVE3</accession>
<evidence type="ECO:0000256" key="11">
    <source>
        <dbReference type="SAM" id="MobiDB-lite"/>
    </source>
</evidence>
<dbReference type="SUPFAM" id="SSF53335">
    <property type="entry name" value="S-adenosyl-L-methionine-dependent methyltransferases"/>
    <property type="match status" value="1"/>
</dbReference>
<evidence type="ECO:0000256" key="9">
    <source>
        <dbReference type="ARBA" id="ARBA00047885"/>
    </source>
</evidence>
<keyword evidence="4" id="KW-0949">S-adenosyl-L-methionine</keyword>
<dbReference type="GO" id="GO:0032259">
    <property type="term" value="P:methylation"/>
    <property type="evidence" value="ECO:0007669"/>
    <property type="project" value="UniProtKB-KW"/>
</dbReference>
<reference evidence="12 13" key="1">
    <citation type="submission" date="2015-03" db="EMBL/GenBank/DDBJ databases">
        <title>Genomics and transcriptomics of the oil-accumulating basidiomycete yeast T. oleaginosus allow insights into substrate utilization and the diverse evolutionary trajectories of mating systems in fungi.</title>
        <authorList>
            <consortium name="DOE Joint Genome Institute"/>
            <person name="Kourist R."/>
            <person name="Kracht O."/>
            <person name="Bracharz F."/>
            <person name="Lipzen A."/>
            <person name="Nolan M."/>
            <person name="Ohm R."/>
            <person name="Grigoriev I."/>
            <person name="Sun S."/>
            <person name="Heitman J."/>
            <person name="Bruck T."/>
            <person name="Nowrousian M."/>
        </authorList>
    </citation>
    <scope>NUCLEOTIDE SEQUENCE [LARGE SCALE GENOMIC DNA]</scope>
    <source>
        <strain evidence="12 13">IBC0246</strain>
    </source>
</reference>
<evidence type="ECO:0000256" key="6">
    <source>
        <dbReference type="ARBA" id="ARBA00039449"/>
    </source>
</evidence>
<comment type="catalytic activity">
    <reaction evidence="10">
        <text>N-terminal L-alanyl-L-prolyl-L-lysyl-[protein] + 3 S-adenosyl-L-methionine = N-terminal N,N,N-trimethyl-L-alanyl-L-prolyl-L-lysyl-[protein] + 3 S-adenosyl-L-homocysteine + 3 H(+)</text>
        <dbReference type="Rhea" id="RHEA:54712"/>
        <dbReference type="Rhea" id="RHEA-COMP:13785"/>
        <dbReference type="Rhea" id="RHEA-COMP:13971"/>
        <dbReference type="ChEBI" id="CHEBI:15378"/>
        <dbReference type="ChEBI" id="CHEBI:57856"/>
        <dbReference type="ChEBI" id="CHEBI:59789"/>
        <dbReference type="ChEBI" id="CHEBI:138057"/>
        <dbReference type="ChEBI" id="CHEBI:138315"/>
        <dbReference type="EC" id="2.1.1.244"/>
    </reaction>
</comment>
<feature type="region of interest" description="Disordered" evidence="11">
    <location>
        <begin position="1"/>
        <end position="25"/>
    </location>
</feature>
<proteinExistence type="inferred from homology"/>
<evidence type="ECO:0000256" key="8">
    <source>
        <dbReference type="ARBA" id="ARBA00047306"/>
    </source>
</evidence>
<protein>
    <recommendedName>
        <fullName evidence="6">Alpha N-terminal protein methyltransferase 1</fullName>
        <ecNumber evidence="5">2.1.1.244</ecNumber>
    </recommendedName>
    <alternativeName>
        <fullName evidence="7">X-Pro-Lys N-terminal protein methyltransferase 1</fullName>
    </alternativeName>
</protein>
<sequence>MSADDEHSSKRVRPNVGSALRKGPPGPDFAKGVKYWDGIEASVDGVLGGFGNGPVPHIDQLSSRLFILSLLPQLATFPNPITPSPTPRTHRLTALDVGAGIGRVTNTVLLPLFDDVVLAEPVAHFIGEAHRAASAGEWRDIPRTGKIRDEAEAKENARRVAEWNKGRGKRVWFVQAGLQTLDPAFPARGNATAGLVGEAREGEGVFGEPETAVEYDVVWCQWCLGHMSHAELVAFLRRAKAALRAPQMGESEDAGGAPLIVVKENCCEDGPGGRADEFLDEEDSSLTRSNGKWLEVFHEAGLQVVKEEVQQGLPDELFVVKTWALR</sequence>
<dbReference type="EMBL" id="KQ087183">
    <property type="protein sequence ID" value="KLT45037.1"/>
    <property type="molecule type" value="Genomic_DNA"/>
</dbReference>
<dbReference type="InterPro" id="IPR029063">
    <property type="entry name" value="SAM-dependent_MTases_sf"/>
</dbReference>
<dbReference type="STRING" id="879819.A0A0J0XVE3"/>
<dbReference type="GO" id="GO:0071885">
    <property type="term" value="F:N-terminal protein N-methyltransferase activity"/>
    <property type="evidence" value="ECO:0007669"/>
    <property type="project" value="UniProtKB-EC"/>
</dbReference>
<dbReference type="Pfam" id="PF05891">
    <property type="entry name" value="Methyltransf_PK"/>
    <property type="match status" value="2"/>
</dbReference>
<evidence type="ECO:0000313" key="12">
    <source>
        <dbReference type="EMBL" id="KLT45037.1"/>
    </source>
</evidence>